<dbReference type="PATRIC" id="fig|1613.32.peg.1940"/>
<dbReference type="PANTHER" id="PTHR15364:SF0">
    <property type="entry name" value="2'-DEOXYNUCLEOSIDE 5'-PHOSPHATE N-HYDROLASE 1"/>
    <property type="match status" value="1"/>
</dbReference>
<dbReference type="GO" id="GO:0009159">
    <property type="term" value="P:deoxyribonucleoside monophosphate catabolic process"/>
    <property type="evidence" value="ECO:0007669"/>
    <property type="project" value="TreeGrafter"/>
</dbReference>
<dbReference type="Proteomes" id="UP000466799">
    <property type="component" value="Unassembled WGS sequence"/>
</dbReference>
<dbReference type="GeneID" id="83715016"/>
<reference evidence="1 3" key="1">
    <citation type="submission" date="2016-12" db="EMBL/GenBank/DDBJ databases">
        <title>Complete Genome Sequence of Lactobacillus fermentum Strain SNUV175, a Probiotic for Treatment of Bacterial Vaginosis.</title>
        <authorList>
            <person name="Lee S."/>
            <person name="You H.J."/>
            <person name="Kwon B."/>
            <person name="Ko G."/>
        </authorList>
    </citation>
    <scope>NUCLEOTIDE SEQUENCE [LARGE SCALE GENOMIC DNA]</scope>
    <source>
        <strain evidence="1 3">SNUV175</strain>
    </source>
</reference>
<dbReference type="RefSeq" id="WP_023466432.1">
    <property type="nucleotide sequence ID" value="NZ_CP019030.1"/>
</dbReference>
<dbReference type="EMBL" id="WHJL01000018">
    <property type="protein sequence ID" value="MPQ34963.1"/>
    <property type="molecule type" value="Genomic_DNA"/>
</dbReference>
<keyword evidence="2" id="KW-0808">Transferase</keyword>
<dbReference type="SUPFAM" id="SSF52309">
    <property type="entry name" value="N-(deoxy)ribosyltransferase-like"/>
    <property type="match status" value="1"/>
</dbReference>
<dbReference type="GO" id="GO:0016740">
    <property type="term" value="F:transferase activity"/>
    <property type="evidence" value="ECO:0007669"/>
    <property type="project" value="UniProtKB-KW"/>
</dbReference>
<name>A0A0F4HA89_LIMFE</name>
<evidence type="ECO:0000313" key="4">
    <source>
        <dbReference type="Proteomes" id="UP000466799"/>
    </source>
</evidence>
<protein>
    <submittedName>
        <fullName evidence="2">Nucleoside 2-deoxyribosyltransferase</fullName>
    </submittedName>
</protein>
<dbReference type="PANTHER" id="PTHR15364">
    <property type="entry name" value="2'-DEOXYNUCLEOSIDE 5'-PHOSPHATE N-HYDROLASE 1"/>
    <property type="match status" value="1"/>
</dbReference>
<accession>A0A0F4HA89</accession>
<gene>
    <name evidence="1" type="ORF">BUW47_01225</name>
    <name evidence="2" type="ORF">GC247_03360</name>
</gene>
<dbReference type="InterPro" id="IPR051239">
    <property type="entry name" value="2'-dNMP_N-hydrolase"/>
</dbReference>
<dbReference type="Pfam" id="PF05014">
    <property type="entry name" value="Nuc_deoxyrib_tr"/>
    <property type="match status" value="1"/>
</dbReference>
<dbReference type="Gene3D" id="3.40.50.450">
    <property type="match status" value="1"/>
</dbReference>
<evidence type="ECO:0000313" key="3">
    <source>
        <dbReference type="Proteomes" id="UP000185427"/>
    </source>
</evidence>
<dbReference type="EMBL" id="CP019030">
    <property type="protein sequence ID" value="APU45161.1"/>
    <property type="molecule type" value="Genomic_DNA"/>
</dbReference>
<dbReference type="OrthoDB" id="397706at2"/>
<evidence type="ECO:0000313" key="2">
    <source>
        <dbReference type="EMBL" id="MPQ34963.1"/>
    </source>
</evidence>
<dbReference type="AlphaFoldDB" id="A0A0F4HA89"/>
<evidence type="ECO:0000313" key="1">
    <source>
        <dbReference type="EMBL" id="APU45161.1"/>
    </source>
</evidence>
<dbReference type="GO" id="GO:0070694">
    <property type="term" value="F:5-hydroxymethyl-dUMP N-hydrolase activity"/>
    <property type="evidence" value="ECO:0007669"/>
    <property type="project" value="TreeGrafter"/>
</dbReference>
<dbReference type="InterPro" id="IPR007710">
    <property type="entry name" value="Nucleoside_deoxyribTrfase"/>
</dbReference>
<reference evidence="2 4" key="2">
    <citation type="submission" date="2019-10" db="EMBL/GenBank/DDBJ databases">
        <title>Genome Sequencing and assembly of Lactobacillus fermentum I2, a lactic acid bacteria.</title>
        <authorList>
            <person name="Lopes L.S."/>
            <person name="Persinoti G.F."/>
            <person name="Riano-Pachon D.M."/>
            <person name="Labate C.A."/>
        </authorList>
    </citation>
    <scope>NUCLEOTIDE SEQUENCE [LARGE SCALE GENOMIC DNA]</scope>
    <source>
        <strain evidence="2 4">I2</strain>
    </source>
</reference>
<organism evidence="2 4">
    <name type="scientific">Limosilactobacillus fermentum</name>
    <name type="common">Lactobacillus fermentum</name>
    <dbReference type="NCBI Taxonomy" id="1613"/>
    <lineage>
        <taxon>Bacteria</taxon>
        <taxon>Bacillati</taxon>
        <taxon>Bacillota</taxon>
        <taxon>Bacilli</taxon>
        <taxon>Lactobacillales</taxon>
        <taxon>Lactobacillaceae</taxon>
        <taxon>Limosilactobacillus</taxon>
    </lineage>
</organism>
<dbReference type="Proteomes" id="UP000185427">
    <property type="component" value="Chromosome"/>
</dbReference>
<proteinExistence type="predicted"/>
<sequence length="148" mass="16512">MRIYLAGPFFSDEQIDRIARAEHALTQNQTVDSFFSPRLSDENSTPLLKEGTPEWAQMIFKKDVEEIDDADLVVAVADFVHANVDSGTAFEVGYAYHSNKPIVIVQELDEPLNLMLGQALTHYTTSVADLATLDFTNLPNQPYSGQTF</sequence>